<dbReference type="InterPro" id="IPR013106">
    <property type="entry name" value="Ig_V-set"/>
</dbReference>
<evidence type="ECO:0000259" key="4">
    <source>
        <dbReference type="PROSITE" id="PS50835"/>
    </source>
</evidence>
<dbReference type="Pfam" id="PF07686">
    <property type="entry name" value="V-set"/>
    <property type="match status" value="1"/>
</dbReference>
<dbReference type="Proteomes" id="UP001044222">
    <property type="component" value="Chromosome 13"/>
</dbReference>
<evidence type="ECO:0000256" key="2">
    <source>
        <dbReference type="SAM" id="Phobius"/>
    </source>
</evidence>
<feature type="domain" description="Ig-like" evidence="4">
    <location>
        <begin position="278"/>
        <end position="381"/>
    </location>
</feature>
<dbReference type="InterPro" id="IPR003006">
    <property type="entry name" value="Ig/MHC_CS"/>
</dbReference>
<dbReference type="Gene3D" id="2.60.40.10">
    <property type="entry name" value="Immunoglobulins"/>
    <property type="match status" value="3"/>
</dbReference>
<dbReference type="SUPFAM" id="SSF48726">
    <property type="entry name" value="Immunoglobulin"/>
    <property type="match status" value="2"/>
</dbReference>
<dbReference type="InterPro" id="IPR050380">
    <property type="entry name" value="Immune_Resp_Modulators"/>
</dbReference>
<dbReference type="PANTHER" id="PTHR23411">
    <property type="entry name" value="TAPASIN"/>
    <property type="match status" value="1"/>
</dbReference>
<dbReference type="SMART" id="SM00407">
    <property type="entry name" value="IGc1"/>
    <property type="match status" value="1"/>
</dbReference>
<feature type="signal peptide" evidence="3">
    <location>
        <begin position="1"/>
        <end position="18"/>
    </location>
</feature>
<feature type="transmembrane region" description="Helical" evidence="2">
    <location>
        <begin position="390"/>
        <end position="417"/>
    </location>
</feature>
<sequence>MMLSFIVLLSTFIYSVLLQEVSWLPCELVEEQVQMDVNGHMETQYRHRNAVLQFGQPGDHAMNPDSITFFVSGTGKKLDIRRYVDLGVEPLQCEIRRYSTGGIQVLWPGRGAQEQDIWFTCTLHHSGGHFVLTTFLRHTPPTPTNAQEDHTKMHPIGDKDSLVTTVGMLVLTQTPSVEVGLLREQILHCQFVVDHARPELVLEWTLRRRGERSKLFHYSSKSGQSEGSGVSLSAIAKGDGSLRLPAVSLASEGTYTCSVYVPPIYATHDVVLQIVESPQVSLNVGASLTLQEGQEQKVVCEAQGYYPLDVQLEWLKEQRGGSRLPEVLKNVLFSSHRHHNDGTYSLSTFFLLHPTPMDSGCTYTCRVSHRSLRVPIRKSFTLTVTETADWGSVLLGVVGIGFAAVMLAFLLWMLHYLHTAKQEAKKRKPY</sequence>
<dbReference type="SMART" id="SM00409">
    <property type="entry name" value="IG"/>
    <property type="match status" value="2"/>
</dbReference>
<dbReference type="InterPro" id="IPR003597">
    <property type="entry name" value="Ig_C1-set"/>
</dbReference>
<dbReference type="AlphaFoldDB" id="A0A9D3RNK1"/>
<keyword evidence="1" id="KW-0393">Immunoglobulin domain</keyword>
<comment type="caution">
    <text evidence="5">The sequence shown here is derived from an EMBL/GenBank/DDBJ whole genome shotgun (WGS) entry which is preliminary data.</text>
</comment>
<evidence type="ECO:0000313" key="6">
    <source>
        <dbReference type="Proteomes" id="UP001044222"/>
    </source>
</evidence>
<reference evidence="5" key="1">
    <citation type="submission" date="2021-01" db="EMBL/GenBank/DDBJ databases">
        <title>A chromosome-scale assembly of European eel, Anguilla anguilla.</title>
        <authorList>
            <person name="Henkel C."/>
            <person name="Jong-Raadsen S.A."/>
            <person name="Dufour S."/>
            <person name="Weltzien F.-A."/>
            <person name="Palstra A.P."/>
            <person name="Pelster B."/>
            <person name="Spaink H.P."/>
            <person name="Van Den Thillart G.E."/>
            <person name="Jansen H."/>
            <person name="Zahm M."/>
            <person name="Klopp C."/>
            <person name="Cedric C."/>
            <person name="Louis A."/>
            <person name="Berthelot C."/>
            <person name="Parey E."/>
            <person name="Roest Crollius H."/>
            <person name="Montfort J."/>
            <person name="Robinson-Rechavi M."/>
            <person name="Bucao C."/>
            <person name="Bouchez O."/>
            <person name="Gislard M."/>
            <person name="Lluch J."/>
            <person name="Milhes M."/>
            <person name="Lampietro C."/>
            <person name="Lopez Roques C."/>
            <person name="Donnadieu C."/>
            <person name="Braasch I."/>
            <person name="Desvignes T."/>
            <person name="Postlethwait J."/>
            <person name="Bobe J."/>
            <person name="Guiguen Y."/>
            <person name="Dirks R."/>
        </authorList>
    </citation>
    <scope>NUCLEOTIDE SEQUENCE</scope>
    <source>
        <strain evidence="5">Tag_6206</strain>
        <tissue evidence="5">Liver</tissue>
    </source>
</reference>
<dbReference type="InterPro" id="IPR036179">
    <property type="entry name" value="Ig-like_dom_sf"/>
</dbReference>
<dbReference type="EMBL" id="JAFIRN010000013">
    <property type="protein sequence ID" value="KAG5837239.1"/>
    <property type="molecule type" value="Genomic_DNA"/>
</dbReference>
<name>A0A9D3RNK1_ANGAN</name>
<evidence type="ECO:0000313" key="5">
    <source>
        <dbReference type="EMBL" id="KAG5837239.1"/>
    </source>
</evidence>
<keyword evidence="2" id="KW-1133">Transmembrane helix</keyword>
<organism evidence="5 6">
    <name type="scientific">Anguilla anguilla</name>
    <name type="common">European freshwater eel</name>
    <name type="synonym">Muraena anguilla</name>
    <dbReference type="NCBI Taxonomy" id="7936"/>
    <lineage>
        <taxon>Eukaryota</taxon>
        <taxon>Metazoa</taxon>
        <taxon>Chordata</taxon>
        <taxon>Craniata</taxon>
        <taxon>Vertebrata</taxon>
        <taxon>Euteleostomi</taxon>
        <taxon>Actinopterygii</taxon>
        <taxon>Neopterygii</taxon>
        <taxon>Teleostei</taxon>
        <taxon>Anguilliformes</taxon>
        <taxon>Anguillidae</taxon>
        <taxon>Anguilla</taxon>
    </lineage>
</organism>
<dbReference type="InterPro" id="IPR007110">
    <property type="entry name" value="Ig-like_dom"/>
</dbReference>
<keyword evidence="6" id="KW-1185">Reference proteome</keyword>
<dbReference type="PROSITE" id="PS00290">
    <property type="entry name" value="IG_MHC"/>
    <property type="match status" value="1"/>
</dbReference>
<feature type="domain" description="Ig-like" evidence="4">
    <location>
        <begin position="187"/>
        <end position="259"/>
    </location>
</feature>
<evidence type="ECO:0000256" key="1">
    <source>
        <dbReference type="ARBA" id="ARBA00023319"/>
    </source>
</evidence>
<dbReference type="InterPro" id="IPR003599">
    <property type="entry name" value="Ig_sub"/>
</dbReference>
<evidence type="ECO:0000256" key="3">
    <source>
        <dbReference type="SAM" id="SignalP"/>
    </source>
</evidence>
<accession>A0A9D3RNK1</accession>
<keyword evidence="3" id="KW-0732">Signal</keyword>
<feature type="chain" id="PRO_5038866697" description="Ig-like domain-containing protein" evidence="3">
    <location>
        <begin position="19"/>
        <end position="430"/>
    </location>
</feature>
<gene>
    <name evidence="5" type="ORF">ANANG_G00237200</name>
</gene>
<dbReference type="Pfam" id="PF07654">
    <property type="entry name" value="C1-set"/>
    <property type="match status" value="1"/>
</dbReference>
<protein>
    <recommendedName>
        <fullName evidence="4">Ig-like domain-containing protein</fullName>
    </recommendedName>
</protein>
<proteinExistence type="predicted"/>
<keyword evidence="2" id="KW-0812">Transmembrane</keyword>
<keyword evidence="2" id="KW-0472">Membrane</keyword>
<dbReference type="PROSITE" id="PS50835">
    <property type="entry name" value="IG_LIKE"/>
    <property type="match status" value="2"/>
</dbReference>
<dbReference type="InterPro" id="IPR013783">
    <property type="entry name" value="Ig-like_fold"/>
</dbReference>